<name>A0ABX0SVK4_9PSEU</name>
<evidence type="ECO:0000313" key="1">
    <source>
        <dbReference type="EMBL" id="NIH81003.1"/>
    </source>
</evidence>
<evidence type="ECO:0000313" key="2">
    <source>
        <dbReference type="Proteomes" id="UP000754495"/>
    </source>
</evidence>
<organism evidence="1 2">
    <name type="scientific">Amycolatopsis viridis</name>
    <dbReference type="NCBI Taxonomy" id="185678"/>
    <lineage>
        <taxon>Bacteria</taxon>
        <taxon>Bacillati</taxon>
        <taxon>Actinomycetota</taxon>
        <taxon>Actinomycetes</taxon>
        <taxon>Pseudonocardiales</taxon>
        <taxon>Pseudonocardiaceae</taxon>
        <taxon>Amycolatopsis</taxon>
    </lineage>
</organism>
<dbReference type="EMBL" id="JAANOU010000001">
    <property type="protein sequence ID" value="NIH81003.1"/>
    <property type="molecule type" value="Genomic_DNA"/>
</dbReference>
<proteinExistence type="predicted"/>
<comment type="caution">
    <text evidence="1">The sequence shown here is derived from an EMBL/GenBank/DDBJ whole genome shotgun (WGS) entry which is preliminary data.</text>
</comment>
<accession>A0ABX0SVK4</accession>
<evidence type="ECO:0008006" key="3">
    <source>
        <dbReference type="Google" id="ProtNLM"/>
    </source>
</evidence>
<reference evidence="1 2" key="1">
    <citation type="submission" date="2020-03" db="EMBL/GenBank/DDBJ databases">
        <title>Sequencing the genomes of 1000 actinobacteria strains.</title>
        <authorList>
            <person name="Klenk H.-P."/>
        </authorList>
    </citation>
    <scope>NUCLEOTIDE SEQUENCE [LARGE SCALE GENOMIC DNA]</scope>
    <source>
        <strain evidence="1 2">DSM 45668</strain>
    </source>
</reference>
<dbReference type="RefSeq" id="WP_243871293.1">
    <property type="nucleotide sequence ID" value="NZ_JAANOU010000001.1"/>
</dbReference>
<sequence length="53" mass="5312">MLTVLLAVLAAFANAAGSVLQRAGARKQPQGGDLDVAALQGLVTIPVWVAGVL</sequence>
<gene>
    <name evidence="1" type="ORF">FHX46_003533</name>
</gene>
<dbReference type="Proteomes" id="UP000754495">
    <property type="component" value="Unassembled WGS sequence"/>
</dbReference>
<keyword evidence="2" id="KW-1185">Reference proteome</keyword>
<protein>
    <recommendedName>
        <fullName evidence="3">EamA family transporter</fullName>
    </recommendedName>
</protein>